<sequence>MGVRTALAITASGTGPPHCHGRVPSGGGHRRSDGLQYNSKELNMSNSDIEVPRHGARPPVLPYGEWAEPRPGDTTSTDRETRVPRQAEGRSPVGRPGSRPATSVDVAKLAGVSRATVSHVLNGQVERFNTDTVERVRRAAAALGYVRSAAGRALALGRSDFIVVVVPNVTFIRLQDVVQTLSADIEKLGFTAVVHFSVAGPEGTGTDRLRHLLETLRPAGVLDLGGLTRADREFAAQAGCPVLPPDKPPFNVNEWLGFLQADHLRSRGYARIAYALLADERDDSYARARAASVAAFCAAEGMPPSVDVHVPIEPEGAQRALEALLEAHRPPFGVACYNDKVALALLFAARRLGLAVPDDVGVIGMEGADVGQVVSPRLTTVRSDVRAAMRPFRYALAQAYGGPASREDEPVFGKEAFAVLPGETT</sequence>
<protein>
    <submittedName>
        <fullName evidence="6">LacI family DNA-binding transcriptional regulator</fullName>
    </submittedName>
</protein>
<dbReference type="Pfam" id="PF00356">
    <property type="entry name" value="LacI"/>
    <property type="match status" value="1"/>
</dbReference>
<dbReference type="GO" id="GO:0003700">
    <property type="term" value="F:DNA-binding transcription factor activity"/>
    <property type="evidence" value="ECO:0007669"/>
    <property type="project" value="TreeGrafter"/>
</dbReference>
<evidence type="ECO:0000256" key="3">
    <source>
        <dbReference type="ARBA" id="ARBA00023163"/>
    </source>
</evidence>
<feature type="compositionally biased region" description="Basic and acidic residues" evidence="4">
    <location>
        <begin position="67"/>
        <end position="88"/>
    </location>
</feature>
<evidence type="ECO:0000256" key="2">
    <source>
        <dbReference type="ARBA" id="ARBA00023125"/>
    </source>
</evidence>
<dbReference type="InterPro" id="IPR028082">
    <property type="entry name" value="Peripla_BP_I"/>
</dbReference>
<dbReference type="SMART" id="SM00354">
    <property type="entry name" value="HTH_LACI"/>
    <property type="match status" value="1"/>
</dbReference>
<keyword evidence="7" id="KW-1185">Reference proteome</keyword>
<dbReference type="PANTHER" id="PTHR30146:SF153">
    <property type="entry name" value="LACTOSE OPERON REPRESSOR"/>
    <property type="match status" value="1"/>
</dbReference>
<reference evidence="6" key="1">
    <citation type="submission" date="2019-12" db="EMBL/GenBank/DDBJ databases">
        <title>Actinomadura physcomitrii sp. nov., a novel actinomycete isolated from moss [Physcomitrium sphaericum (Ludw) Fuernr].</title>
        <authorList>
            <person name="Zhuang X."/>
        </authorList>
    </citation>
    <scope>NUCLEOTIDE SEQUENCE [LARGE SCALE GENOMIC DNA]</scope>
    <source>
        <strain evidence="6">LD22</strain>
    </source>
</reference>
<dbReference type="PROSITE" id="PS50932">
    <property type="entry name" value="HTH_LACI_2"/>
    <property type="match status" value="1"/>
</dbReference>
<evidence type="ECO:0000313" key="7">
    <source>
        <dbReference type="Proteomes" id="UP000462055"/>
    </source>
</evidence>
<dbReference type="AlphaFoldDB" id="A0A6I4MCD1"/>
<evidence type="ECO:0000313" key="6">
    <source>
        <dbReference type="EMBL" id="MVZ99795.1"/>
    </source>
</evidence>
<dbReference type="InterPro" id="IPR010982">
    <property type="entry name" value="Lambda_DNA-bd_dom_sf"/>
</dbReference>
<keyword evidence="2 6" id="KW-0238">DNA-binding</keyword>
<dbReference type="EMBL" id="WBMS02000003">
    <property type="protein sequence ID" value="MVZ99795.1"/>
    <property type="molecule type" value="Genomic_DNA"/>
</dbReference>
<dbReference type="SUPFAM" id="SSF53822">
    <property type="entry name" value="Periplasmic binding protein-like I"/>
    <property type="match status" value="1"/>
</dbReference>
<feature type="region of interest" description="Disordered" evidence="4">
    <location>
        <begin position="9"/>
        <end position="102"/>
    </location>
</feature>
<evidence type="ECO:0000256" key="1">
    <source>
        <dbReference type="ARBA" id="ARBA00023015"/>
    </source>
</evidence>
<keyword evidence="3" id="KW-0804">Transcription</keyword>
<proteinExistence type="predicted"/>
<dbReference type="InterPro" id="IPR046335">
    <property type="entry name" value="LacI/GalR-like_sensor"/>
</dbReference>
<feature type="domain" description="HTH lacI-type" evidence="5">
    <location>
        <begin position="101"/>
        <end position="156"/>
    </location>
</feature>
<gene>
    <name evidence="6" type="ORF">F8568_005265</name>
</gene>
<dbReference type="Gene3D" id="3.40.50.2300">
    <property type="match status" value="2"/>
</dbReference>
<dbReference type="Pfam" id="PF13377">
    <property type="entry name" value="Peripla_BP_3"/>
    <property type="match status" value="1"/>
</dbReference>
<dbReference type="SUPFAM" id="SSF47413">
    <property type="entry name" value="lambda repressor-like DNA-binding domains"/>
    <property type="match status" value="1"/>
</dbReference>
<feature type="compositionally biased region" description="Polar residues" evidence="4">
    <location>
        <begin position="35"/>
        <end position="48"/>
    </location>
</feature>
<dbReference type="CDD" id="cd01392">
    <property type="entry name" value="HTH_LacI"/>
    <property type="match status" value="1"/>
</dbReference>
<dbReference type="Proteomes" id="UP000462055">
    <property type="component" value="Unassembled WGS sequence"/>
</dbReference>
<evidence type="ECO:0000259" key="5">
    <source>
        <dbReference type="PROSITE" id="PS50932"/>
    </source>
</evidence>
<dbReference type="Gene3D" id="1.10.260.40">
    <property type="entry name" value="lambda repressor-like DNA-binding domains"/>
    <property type="match status" value="1"/>
</dbReference>
<evidence type="ECO:0000256" key="4">
    <source>
        <dbReference type="SAM" id="MobiDB-lite"/>
    </source>
</evidence>
<organism evidence="6 7">
    <name type="scientific">Actinomadura physcomitrii</name>
    <dbReference type="NCBI Taxonomy" id="2650748"/>
    <lineage>
        <taxon>Bacteria</taxon>
        <taxon>Bacillati</taxon>
        <taxon>Actinomycetota</taxon>
        <taxon>Actinomycetes</taxon>
        <taxon>Streptosporangiales</taxon>
        <taxon>Thermomonosporaceae</taxon>
        <taxon>Actinomadura</taxon>
    </lineage>
</organism>
<name>A0A6I4MCD1_9ACTN</name>
<dbReference type="GO" id="GO:0000976">
    <property type="term" value="F:transcription cis-regulatory region binding"/>
    <property type="evidence" value="ECO:0007669"/>
    <property type="project" value="TreeGrafter"/>
</dbReference>
<accession>A0A6I4MCD1</accession>
<dbReference type="PANTHER" id="PTHR30146">
    <property type="entry name" value="LACI-RELATED TRANSCRIPTIONAL REPRESSOR"/>
    <property type="match status" value="1"/>
</dbReference>
<keyword evidence="1" id="KW-0805">Transcription regulation</keyword>
<comment type="caution">
    <text evidence="6">The sequence shown here is derived from an EMBL/GenBank/DDBJ whole genome shotgun (WGS) entry which is preliminary data.</text>
</comment>
<dbReference type="InterPro" id="IPR000843">
    <property type="entry name" value="HTH_LacI"/>
</dbReference>